<dbReference type="InterPro" id="IPR011013">
    <property type="entry name" value="Gal_mutarotase_sf_dom"/>
</dbReference>
<name>A0A1I5XL13_9LACT</name>
<dbReference type="PIRSF" id="PIRSF005096">
    <property type="entry name" value="GALM"/>
    <property type="match status" value="1"/>
</dbReference>
<evidence type="ECO:0000256" key="5">
    <source>
        <dbReference type="ARBA" id="ARBA00014165"/>
    </source>
</evidence>
<dbReference type="STRING" id="82801.SAMN04488506_1463"/>
<evidence type="ECO:0000256" key="2">
    <source>
        <dbReference type="ARBA" id="ARBA00005028"/>
    </source>
</evidence>
<feature type="binding site" evidence="10">
    <location>
        <position position="251"/>
    </location>
    <ligand>
        <name>beta-D-galactose</name>
        <dbReference type="ChEBI" id="CHEBI:27667"/>
    </ligand>
</feature>
<dbReference type="RefSeq" id="WP_092480505.1">
    <property type="nucleotide sequence ID" value="NZ_FOXW01000005.1"/>
</dbReference>
<proteinExistence type="inferred from homology"/>
<dbReference type="InterPro" id="IPR008183">
    <property type="entry name" value="Aldose_1/G6P_1-epimerase"/>
</dbReference>
<dbReference type="GO" id="GO:0030246">
    <property type="term" value="F:carbohydrate binding"/>
    <property type="evidence" value="ECO:0007669"/>
    <property type="project" value="InterPro"/>
</dbReference>
<evidence type="ECO:0000256" key="9">
    <source>
        <dbReference type="PIRSR" id="PIRSR005096-1"/>
    </source>
</evidence>
<dbReference type="Proteomes" id="UP000199136">
    <property type="component" value="Unassembled WGS sequence"/>
</dbReference>
<dbReference type="EMBL" id="FOXW01000005">
    <property type="protein sequence ID" value="SFQ32624.1"/>
    <property type="molecule type" value="Genomic_DNA"/>
</dbReference>
<feature type="active site" description="Proton donor" evidence="9">
    <location>
        <position position="179"/>
    </location>
</feature>
<protein>
    <recommendedName>
        <fullName evidence="5 8">Aldose 1-epimerase</fullName>
        <ecNumber evidence="4 8">5.1.3.3</ecNumber>
    </recommendedName>
</protein>
<dbReference type="Gene3D" id="2.70.98.10">
    <property type="match status" value="1"/>
</dbReference>
<comment type="pathway">
    <text evidence="2 8">Carbohydrate metabolism; hexose metabolism.</text>
</comment>
<evidence type="ECO:0000313" key="12">
    <source>
        <dbReference type="EMBL" id="SFQ32624.1"/>
    </source>
</evidence>
<evidence type="ECO:0000256" key="3">
    <source>
        <dbReference type="ARBA" id="ARBA00006206"/>
    </source>
</evidence>
<evidence type="ECO:0000256" key="4">
    <source>
        <dbReference type="ARBA" id="ARBA00013185"/>
    </source>
</evidence>
<dbReference type="Pfam" id="PF01263">
    <property type="entry name" value="Aldose_epim"/>
    <property type="match status" value="1"/>
</dbReference>
<keyword evidence="7 8" id="KW-0119">Carbohydrate metabolism</keyword>
<dbReference type="InterPro" id="IPR015443">
    <property type="entry name" value="Aldose_1-epimerase"/>
</dbReference>
<dbReference type="GO" id="GO:0033499">
    <property type="term" value="P:galactose catabolic process via UDP-galactose, Leloir pathway"/>
    <property type="evidence" value="ECO:0007669"/>
    <property type="project" value="TreeGrafter"/>
</dbReference>
<dbReference type="UniPathway" id="UPA00242"/>
<dbReference type="InterPro" id="IPR018052">
    <property type="entry name" value="Ald1_epimerase_CS"/>
</dbReference>
<accession>A0A1I5XL13</accession>
<dbReference type="InterPro" id="IPR014718">
    <property type="entry name" value="GH-type_carb-bd"/>
</dbReference>
<dbReference type="AlphaFoldDB" id="A0A1I5XL13"/>
<evidence type="ECO:0000256" key="1">
    <source>
        <dbReference type="ARBA" id="ARBA00001614"/>
    </source>
</evidence>
<comment type="catalytic activity">
    <reaction evidence="1 8">
        <text>alpha-D-glucose = beta-D-glucose</text>
        <dbReference type="Rhea" id="RHEA:10264"/>
        <dbReference type="ChEBI" id="CHEBI:15903"/>
        <dbReference type="ChEBI" id="CHEBI:17925"/>
        <dbReference type="EC" id="5.1.3.3"/>
    </reaction>
</comment>
<gene>
    <name evidence="12" type="ORF">SAMN04488506_1463</name>
</gene>
<dbReference type="CDD" id="cd09019">
    <property type="entry name" value="galactose_mutarotase_like"/>
    <property type="match status" value="1"/>
</dbReference>
<dbReference type="NCBIfam" id="NF008277">
    <property type="entry name" value="PRK11055.1"/>
    <property type="match status" value="1"/>
</dbReference>
<dbReference type="PANTHER" id="PTHR10091">
    <property type="entry name" value="ALDOSE-1-EPIMERASE"/>
    <property type="match status" value="1"/>
</dbReference>
<dbReference type="GO" id="GO:0005737">
    <property type="term" value="C:cytoplasm"/>
    <property type="evidence" value="ECO:0007669"/>
    <property type="project" value="TreeGrafter"/>
</dbReference>
<feature type="active site" description="Proton acceptor" evidence="9">
    <location>
        <position position="313"/>
    </location>
</feature>
<keyword evidence="6 8" id="KW-0413">Isomerase</keyword>
<evidence type="ECO:0000256" key="10">
    <source>
        <dbReference type="PIRSR" id="PIRSR005096-2"/>
    </source>
</evidence>
<evidence type="ECO:0000256" key="8">
    <source>
        <dbReference type="PIRNR" id="PIRNR005096"/>
    </source>
</evidence>
<evidence type="ECO:0000313" key="13">
    <source>
        <dbReference type="Proteomes" id="UP000199136"/>
    </source>
</evidence>
<dbReference type="OrthoDB" id="9779408at2"/>
<dbReference type="GO" id="GO:0004034">
    <property type="term" value="F:aldose 1-epimerase activity"/>
    <property type="evidence" value="ECO:0007669"/>
    <property type="project" value="UniProtKB-EC"/>
</dbReference>
<sequence length="353" mass="39159">MEFEKKIFGDLSGETIYEYTLTNSQGVSLSALNLGGVVTSIKTPDKAGQFSNITLGFDNVEDYLTYRPFYGALVGRVAGRIAEGRFNLEGKEYQLQVNEGENHHHGGNPAFESHIWDVSIEEGEASTHLIFKYFSPAGENGYPGNLVVTITYTLSEANEWKISYHAETDEPTLFNPTNHVYFNLSGDHTKTIKEHTLLVNSDLVGELKEDGIPTGKFLPVNDTDFDLREPVKLSKGITSQHPQLADKKGFDHPYFLAHRGSEPDAVLCDSESGRKVIVTTDCDALVVYTHNGVSGEYEINGNRVEPYAGVALETQTMPDAINQDNFGNIILYPGETFHSETIYQFEQVKGCLE</sequence>
<evidence type="ECO:0000256" key="7">
    <source>
        <dbReference type="ARBA" id="ARBA00023277"/>
    </source>
</evidence>
<evidence type="ECO:0000256" key="6">
    <source>
        <dbReference type="ARBA" id="ARBA00023235"/>
    </source>
</evidence>
<dbReference type="EC" id="5.1.3.3" evidence="4 8"/>
<reference evidence="12 13" key="1">
    <citation type="submission" date="2016-10" db="EMBL/GenBank/DDBJ databases">
        <authorList>
            <person name="de Groot N.N."/>
        </authorList>
    </citation>
    <scope>NUCLEOTIDE SEQUENCE [LARGE SCALE GENOMIC DNA]</scope>
    <source>
        <strain evidence="12 13">DSM 20581</strain>
    </source>
</reference>
<organism evidence="12 13">
    <name type="scientific">Desemzia incerta</name>
    <dbReference type="NCBI Taxonomy" id="82801"/>
    <lineage>
        <taxon>Bacteria</taxon>
        <taxon>Bacillati</taxon>
        <taxon>Bacillota</taxon>
        <taxon>Bacilli</taxon>
        <taxon>Lactobacillales</taxon>
        <taxon>Carnobacteriaceae</taxon>
        <taxon>Desemzia</taxon>
    </lineage>
</organism>
<keyword evidence="13" id="KW-1185">Reference proteome</keyword>
<dbReference type="PANTHER" id="PTHR10091:SF0">
    <property type="entry name" value="GALACTOSE MUTAROTASE"/>
    <property type="match status" value="1"/>
</dbReference>
<feature type="binding site" evidence="11">
    <location>
        <begin position="179"/>
        <end position="181"/>
    </location>
    <ligand>
        <name>beta-D-galactose</name>
        <dbReference type="ChEBI" id="CHEBI:27667"/>
    </ligand>
</feature>
<dbReference type="InterPro" id="IPR047215">
    <property type="entry name" value="Galactose_mutarotase-like"/>
</dbReference>
<dbReference type="SUPFAM" id="SSF74650">
    <property type="entry name" value="Galactose mutarotase-like"/>
    <property type="match status" value="1"/>
</dbReference>
<dbReference type="PROSITE" id="PS00545">
    <property type="entry name" value="ALDOSE_1_EPIMERASE"/>
    <property type="match status" value="1"/>
</dbReference>
<comment type="similarity">
    <text evidence="3 8">Belongs to the aldose epimerase family.</text>
</comment>
<evidence type="ECO:0000256" key="11">
    <source>
        <dbReference type="PIRSR" id="PIRSR005096-3"/>
    </source>
</evidence>
<dbReference type="GO" id="GO:0006006">
    <property type="term" value="P:glucose metabolic process"/>
    <property type="evidence" value="ECO:0007669"/>
    <property type="project" value="TreeGrafter"/>
</dbReference>